<proteinExistence type="predicted"/>
<protein>
    <recommendedName>
        <fullName evidence="4">Lipoprotein</fullName>
    </recommendedName>
</protein>
<sequence>MKTGQIVPAILALLALGACAETTITTGPEGDIATLKDVPEGVIALAAPNQDLTTVRIQPEDGCYWYRYSGPVETTYLPLRARDGRPICSRAPETAQTSG</sequence>
<name>A0A1G8LEU9_9RHOB</name>
<dbReference type="RefSeq" id="WP_093149316.1">
    <property type="nucleotide sequence ID" value="NZ_FNEK01000004.1"/>
</dbReference>
<organism evidence="2 3">
    <name type="scientific">Aliiruegeria lutimaris</name>
    <dbReference type="NCBI Taxonomy" id="571298"/>
    <lineage>
        <taxon>Bacteria</taxon>
        <taxon>Pseudomonadati</taxon>
        <taxon>Pseudomonadota</taxon>
        <taxon>Alphaproteobacteria</taxon>
        <taxon>Rhodobacterales</taxon>
        <taxon>Roseobacteraceae</taxon>
        <taxon>Aliiruegeria</taxon>
    </lineage>
</organism>
<evidence type="ECO:0000256" key="1">
    <source>
        <dbReference type="SAM" id="SignalP"/>
    </source>
</evidence>
<keyword evidence="3" id="KW-1185">Reference proteome</keyword>
<dbReference type="STRING" id="571298.SAMN04488026_100431"/>
<accession>A0A1G8LEU9</accession>
<feature type="chain" id="PRO_5011597672" description="Lipoprotein" evidence="1">
    <location>
        <begin position="21"/>
        <end position="99"/>
    </location>
</feature>
<dbReference type="EMBL" id="FNEK01000004">
    <property type="protein sequence ID" value="SDI54219.1"/>
    <property type="molecule type" value="Genomic_DNA"/>
</dbReference>
<dbReference type="OrthoDB" id="7659063at2"/>
<feature type="signal peptide" evidence="1">
    <location>
        <begin position="1"/>
        <end position="20"/>
    </location>
</feature>
<reference evidence="2 3" key="1">
    <citation type="submission" date="2016-10" db="EMBL/GenBank/DDBJ databases">
        <authorList>
            <person name="de Groot N.N."/>
        </authorList>
    </citation>
    <scope>NUCLEOTIDE SEQUENCE [LARGE SCALE GENOMIC DNA]</scope>
    <source>
        <strain evidence="2 3">DSM 25294</strain>
    </source>
</reference>
<evidence type="ECO:0000313" key="3">
    <source>
        <dbReference type="Proteomes" id="UP000199382"/>
    </source>
</evidence>
<dbReference type="AlphaFoldDB" id="A0A1G8LEU9"/>
<evidence type="ECO:0000313" key="2">
    <source>
        <dbReference type="EMBL" id="SDI54219.1"/>
    </source>
</evidence>
<evidence type="ECO:0008006" key="4">
    <source>
        <dbReference type="Google" id="ProtNLM"/>
    </source>
</evidence>
<dbReference type="Proteomes" id="UP000199382">
    <property type="component" value="Unassembled WGS sequence"/>
</dbReference>
<gene>
    <name evidence="2" type="ORF">SAMN04488026_100431</name>
</gene>
<keyword evidence="1" id="KW-0732">Signal</keyword>
<dbReference type="PROSITE" id="PS51257">
    <property type="entry name" value="PROKAR_LIPOPROTEIN"/>
    <property type="match status" value="1"/>
</dbReference>